<dbReference type="GO" id="GO:0044283">
    <property type="term" value="P:small molecule biosynthetic process"/>
    <property type="evidence" value="ECO:0007669"/>
    <property type="project" value="UniProtKB-ARBA"/>
</dbReference>
<proteinExistence type="predicted"/>
<dbReference type="InterPro" id="IPR026992">
    <property type="entry name" value="DIOX_N"/>
</dbReference>
<dbReference type="Proteomes" id="UP001369815">
    <property type="component" value="Unassembled WGS sequence"/>
</dbReference>
<dbReference type="SUPFAM" id="SSF53474">
    <property type="entry name" value="alpha/beta-Hydrolases"/>
    <property type="match status" value="1"/>
</dbReference>
<dbReference type="Gene3D" id="2.60.120.330">
    <property type="entry name" value="B-lactam Antibiotic, Isopenicillin N Synthase, Chain"/>
    <property type="match status" value="1"/>
</dbReference>
<evidence type="ECO:0000259" key="2">
    <source>
        <dbReference type="PROSITE" id="PS51471"/>
    </source>
</evidence>
<dbReference type="InterPro" id="IPR044861">
    <property type="entry name" value="IPNS-like_FE2OG_OXY"/>
</dbReference>
<dbReference type="InterPro" id="IPR029058">
    <property type="entry name" value="AB_hydrolase_fold"/>
</dbReference>
<evidence type="ECO:0000313" key="3">
    <source>
        <dbReference type="EMBL" id="KAK6953412.1"/>
    </source>
</evidence>
<reference evidence="3 4" key="1">
    <citation type="journal article" date="2024" name="Front Chem Biol">
        <title>Unveiling the potential of Daldinia eschscholtzii MFLUCC 19-0629 through bioactivity and bioinformatics studies for enhanced sustainable agriculture production.</title>
        <authorList>
            <person name="Brooks S."/>
            <person name="Weaver J.A."/>
            <person name="Klomchit A."/>
            <person name="Alharthi S.A."/>
            <person name="Onlamun T."/>
            <person name="Nurani R."/>
            <person name="Vong T.K."/>
            <person name="Alberti F."/>
            <person name="Greco C."/>
        </authorList>
    </citation>
    <scope>NUCLEOTIDE SEQUENCE [LARGE SCALE GENOMIC DNA]</scope>
    <source>
        <strain evidence="3">MFLUCC 19-0629</strain>
    </source>
</reference>
<feature type="domain" description="Fe2OG dioxygenase" evidence="2">
    <location>
        <begin position="185"/>
        <end position="296"/>
    </location>
</feature>
<comment type="caution">
    <text evidence="3">The sequence shown here is derived from an EMBL/GenBank/DDBJ whole genome shotgun (WGS) entry which is preliminary data.</text>
</comment>
<dbReference type="InterPro" id="IPR005123">
    <property type="entry name" value="Oxoglu/Fe-dep_dioxygenase_dom"/>
</dbReference>
<feature type="region of interest" description="Disordered" evidence="1">
    <location>
        <begin position="507"/>
        <end position="534"/>
    </location>
</feature>
<dbReference type="PANTHER" id="PTHR47842">
    <property type="entry name" value="EXPRESSED PROTEIN"/>
    <property type="match status" value="1"/>
</dbReference>
<name>A0AAX6MMK8_9PEZI</name>
<accession>A0AAX6MMK8</accession>
<dbReference type="PROSITE" id="PS51471">
    <property type="entry name" value="FE2OG_OXY"/>
    <property type="match status" value="1"/>
</dbReference>
<dbReference type="AlphaFoldDB" id="A0AAX6MMK8"/>
<evidence type="ECO:0000256" key="1">
    <source>
        <dbReference type="SAM" id="MobiDB-lite"/>
    </source>
</evidence>
<dbReference type="Pfam" id="PF14226">
    <property type="entry name" value="DIOX_N"/>
    <property type="match status" value="1"/>
</dbReference>
<gene>
    <name evidence="3" type="ORF">Daesc_005716</name>
</gene>
<sequence length="705" mass="77382">MEEAAVKSDGLYIPLIDFSQFLNGNPEQRKQTADAILRGFQTSGFIYLKGLPVTSEYRKHVFETSAKYFRLPIETKMSHCWTTPEANRGYSAPGREKNTDLTDVDAIKKLRDAVPDLKESLEIGREGEPGRPNHWPDEEGELVGFKETMLGFHEKCKNLHIEVMRAIAVGLGIEESWFDKYTDVGDNTLRLLHYPEVKRDVFKINPGQVRTGAHSDYGSITLLFQDSQGGLQVQSPTGVFVDAAPIEDTCVVNAGDLLARWSNDNIKSTIHRVVEPPSRPDDVYPARYSIAYFCNPNFKDYIEAIPNTYATEQDRKYEGGDDNTFGEKSEFALHLAALVSAALPKVSVRAITYPQYETRGDLHECVGRFRDWLLNRVIDLEVAAGTPSPTVEPSVRTILIGHSMGGIVAAETAIGIASEVPVPHTSKSKASHRDSLTVLVGESVGPTSLMFPYIQGVLAFDTPFLGISPGVVAHGAEGHYNSVNGALAQLNGLSTIFWNNYNQASGNTGGSSKKPTGALPAPETPQEKKKQSGSGWGWGQIAMVAGAAGALAAGGAAAYMNREHLTSGWTWVSSHLEFVGCLARGTELRERLAKMVKLDRQMGVGFANLYTRLGKAASAKEVSMVGTVVGNDRTFCNLPEKDKRTTGLWMEAINDKSKDEIGAHMAMFEPKDNPGYRKLSEDAKNLIVRWSKNEWYESSGRRAIQ</sequence>
<dbReference type="EMBL" id="JBANMG010000005">
    <property type="protein sequence ID" value="KAK6953412.1"/>
    <property type="molecule type" value="Genomic_DNA"/>
</dbReference>
<evidence type="ECO:0000313" key="4">
    <source>
        <dbReference type="Proteomes" id="UP001369815"/>
    </source>
</evidence>
<dbReference type="InterPro" id="IPR027443">
    <property type="entry name" value="IPNS-like_sf"/>
</dbReference>
<organism evidence="3 4">
    <name type="scientific">Daldinia eschscholtzii</name>
    <dbReference type="NCBI Taxonomy" id="292717"/>
    <lineage>
        <taxon>Eukaryota</taxon>
        <taxon>Fungi</taxon>
        <taxon>Dikarya</taxon>
        <taxon>Ascomycota</taxon>
        <taxon>Pezizomycotina</taxon>
        <taxon>Sordariomycetes</taxon>
        <taxon>Xylariomycetidae</taxon>
        <taxon>Xylariales</taxon>
        <taxon>Hypoxylaceae</taxon>
        <taxon>Daldinia</taxon>
    </lineage>
</organism>
<dbReference type="PANTHER" id="PTHR47842:SF1">
    <property type="entry name" value="DUF676 DOMAIN-CONTAINING PROTEIN"/>
    <property type="match status" value="1"/>
</dbReference>
<keyword evidence="4" id="KW-1185">Reference proteome</keyword>
<protein>
    <recommendedName>
        <fullName evidence="2">Fe2OG dioxygenase domain-containing protein</fullName>
    </recommendedName>
</protein>
<dbReference type="SUPFAM" id="SSF51197">
    <property type="entry name" value="Clavaminate synthase-like"/>
    <property type="match status" value="1"/>
</dbReference>
<dbReference type="FunFam" id="2.60.120.330:FF:000030">
    <property type="entry name" value="Thymine dioxygenase"/>
    <property type="match status" value="1"/>
</dbReference>
<dbReference type="Pfam" id="PF03171">
    <property type="entry name" value="2OG-FeII_Oxy"/>
    <property type="match status" value="1"/>
</dbReference>